<dbReference type="AlphaFoldDB" id="A0A0R1QTI7"/>
<dbReference type="InterPro" id="IPR050325">
    <property type="entry name" value="Prot/Nucl_acid_deglycase"/>
</dbReference>
<dbReference type="PANTHER" id="PTHR48094:SF11">
    <property type="entry name" value="GLUTATHIONE-INDEPENDENT GLYOXALASE HSP31-RELATED"/>
    <property type="match status" value="1"/>
</dbReference>
<dbReference type="Pfam" id="PF01965">
    <property type="entry name" value="DJ-1_PfpI"/>
    <property type="match status" value="1"/>
</dbReference>
<comment type="similarity">
    <text evidence="3">Belongs to the peptidase C56 family. HSP31-like subfamily.</text>
</comment>
<dbReference type="GO" id="GO:0019172">
    <property type="term" value="F:glyoxalase III activity"/>
    <property type="evidence" value="ECO:0007669"/>
    <property type="project" value="TreeGrafter"/>
</dbReference>
<sequence length="224" mass="24340">MTKALIVVTNHARFDGTNRATGVWFSEATHFHDVMSQNGIAVDYVSPEGGYVPLDPASLTQMDDLNWTYYGDQSYRQKYLAHSLSPIQVDPTLYDIIYFAGGHGVMWDFPKNQALADIAKKIYAQGGVVSAVCHGVVGLLAMGDFINGKKLTGFTNEEEDINQLTTMVPFLAEDALKAAGADYSKADPFTEHVVVDGRLITGQNPQSAHGVGQKAADLLQEALQ</sequence>
<dbReference type="Gene3D" id="3.40.50.880">
    <property type="match status" value="1"/>
</dbReference>
<dbReference type="OrthoDB" id="9792284at2"/>
<evidence type="ECO:0000256" key="1">
    <source>
        <dbReference type="ARBA" id="ARBA00023016"/>
    </source>
</evidence>
<gene>
    <name evidence="5" type="ORF">FD01_GL000205</name>
</gene>
<dbReference type="GO" id="GO:0019243">
    <property type="term" value="P:methylglyoxal catabolic process to D-lactate via S-lactoyl-glutathione"/>
    <property type="evidence" value="ECO:0007669"/>
    <property type="project" value="TreeGrafter"/>
</dbReference>
<name>A0A0R1QTI7_9LACO</name>
<protein>
    <submittedName>
        <fullName evidence="5">ThiJ PfpI domain-containing protein</fullName>
    </submittedName>
</protein>
<organism evidence="5 6">
    <name type="scientific">Lacticaseibacillus manihotivorans DSM 13343 = JCM 12514</name>
    <dbReference type="NCBI Taxonomy" id="1423769"/>
    <lineage>
        <taxon>Bacteria</taxon>
        <taxon>Bacillati</taxon>
        <taxon>Bacillota</taxon>
        <taxon>Bacilli</taxon>
        <taxon>Lactobacillales</taxon>
        <taxon>Lactobacillaceae</taxon>
        <taxon>Lacticaseibacillus</taxon>
    </lineage>
</organism>
<dbReference type="InterPro" id="IPR029062">
    <property type="entry name" value="Class_I_gatase-like"/>
</dbReference>
<proteinExistence type="inferred from homology"/>
<dbReference type="Proteomes" id="UP000051790">
    <property type="component" value="Unassembled WGS sequence"/>
</dbReference>
<dbReference type="GO" id="GO:0005737">
    <property type="term" value="C:cytoplasm"/>
    <property type="evidence" value="ECO:0007669"/>
    <property type="project" value="TreeGrafter"/>
</dbReference>
<keyword evidence="2" id="KW-0456">Lyase</keyword>
<evidence type="ECO:0000256" key="3">
    <source>
        <dbReference type="ARBA" id="ARBA00038493"/>
    </source>
</evidence>
<evidence type="ECO:0000313" key="6">
    <source>
        <dbReference type="Proteomes" id="UP000051790"/>
    </source>
</evidence>
<evidence type="ECO:0000256" key="2">
    <source>
        <dbReference type="ARBA" id="ARBA00023239"/>
    </source>
</evidence>
<evidence type="ECO:0000313" key="5">
    <source>
        <dbReference type="EMBL" id="KRL47895.1"/>
    </source>
</evidence>
<keyword evidence="1" id="KW-0346">Stress response</keyword>
<dbReference type="InterPro" id="IPR002818">
    <property type="entry name" value="DJ-1/PfpI"/>
</dbReference>
<dbReference type="CDD" id="cd03141">
    <property type="entry name" value="GATase1_Hsp31_like"/>
    <property type="match status" value="1"/>
</dbReference>
<dbReference type="RefSeq" id="WP_054716821.1">
    <property type="nucleotide sequence ID" value="NZ_AZEU01000091.1"/>
</dbReference>
<feature type="domain" description="DJ-1/PfpI" evidence="4">
    <location>
        <begin position="27"/>
        <end position="209"/>
    </location>
</feature>
<comment type="caution">
    <text evidence="5">The sequence shown here is derived from an EMBL/GenBank/DDBJ whole genome shotgun (WGS) entry which is preliminary data.</text>
</comment>
<dbReference type="PATRIC" id="fig|1423769.4.peg.222"/>
<dbReference type="EMBL" id="AZEU01000091">
    <property type="protein sequence ID" value="KRL47895.1"/>
    <property type="molecule type" value="Genomic_DNA"/>
</dbReference>
<evidence type="ECO:0000259" key="4">
    <source>
        <dbReference type="Pfam" id="PF01965"/>
    </source>
</evidence>
<keyword evidence="6" id="KW-1185">Reference proteome</keyword>
<dbReference type="SUPFAM" id="SSF52317">
    <property type="entry name" value="Class I glutamine amidotransferase-like"/>
    <property type="match status" value="1"/>
</dbReference>
<reference evidence="5 6" key="1">
    <citation type="journal article" date="2015" name="Genome Announc.">
        <title>Expanding the biotechnology potential of lactobacilli through comparative genomics of 213 strains and associated genera.</title>
        <authorList>
            <person name="Sun Z."/>
            <person name="Harris H.M."/>
            <person name="McCann A."/>
            <person name="Guo C."/>
            <person name="Argimon S."/>
            <person name="Zhang W."/>
            <person name="Yang X."/>
            <person name="Jeffery I.B."/>
            <person name="Cooney J.C."/>
            <person name="Kagawa T.F."/>
            <person name="Liu W."/>
            <person name="Song Y."/>
            <person name="Salvetti E."/>
            <person name="Wrobel A."/>
            <person name="Rasinkangas P."/>
            <person name="Parkhill J."/>
            <person name="Rea M.C."/>
            <person name="O'Sullivan O."/>
            <person name="Ritari J."/>
            <person name="Douillard F.P."/>
            <person name="Paul Ross R."/>
            <person name="Yang R."/>
            <person name="Briner A.E."/>
            <person name="Felis G.E."/>
            <person name="de Vos W.M."/>
            <person name="Barrangou R."/>
            <person name="Klaenhammer T.R."/>
            <person name="Caufield P.W."/>
            <person name="Cui Y."/>
            <person name="Zhang H."/>
            <person name="O'Toole P.W."/>
        </authorList>
    </citation>
    <scope>NUCLEOTIDE SEQUENCE [LARGE SCALE GENOMIC DNA]</scope>
    <source>
        <strain evidence="5 6">DSM 13343</strain>
    </source>
</reference>
<accession>A0A0R1QTI7</accession>
<dbReference type="PANTHER" id="PTHR48094">
    <property type="entry name" value="PROTEIN/NUCLEIC ACID DEGLYCASE DJ-1-RELATED"/>
    <property type="match status" value="1"/>
</dbReference>